<evidence type="ECO:0000313" key="2">
    <source>
        <dbReference type="EMBL" id="RXT37775.1"/>
    </source>
</evidence>
<feature type="signal peptide" evidence="1">
    <location>
        <begin position="1"/>
        <end position="23"/>
    </location>
</feature>
<dbReference type="InterPro" id="IPR021937">
    <property type="entry name" value="DUF3551"/>
</dbReference>
<proteinExistence type="predicted"/>
<keyword evidence="3" id="KW-1185">Reference proteome</keyword>
<reference evidence="2 3" key="1">
    <citation type="submission" date="2017-03" db="EMBL/GenBank/DDBJ databases">
        <authorList>
            <person name="Safronova V.I."/>
            <person name="Sazanova A.L."/>
            <person name="Chirak E.R."/>
        </authorList>
    </citation>
    <scope>NUCLEOTIDE SEQUENCE [LARGE SCALE GENOMIC DNA]</scope>
    <source>
        <strain evidence="2 3">Opo-243</strain>
    </source>
</reference>
<comment type="caution">
    <text evidence="2">The sequence shown here is derived from an EMBL/GenBank/DDBJ whole genome shotgun (WGS) entry which is preliminary data.</text>
</comment>
<name>A0A4Q1UQX3_9BRAD</name>
<gene>
    <name evidence="2" type="ORF">B5V03_31450</name>
</gene>
<sequence length="81" mass="8676">MHIVLFAGFSVVALLATATPSLAAPAVDRYCLQGTEWGYPGNCQFPSYRQCMASASGTDAYCGINPRYASANQRQGYSPAY</sequence>
<dbReference type="AlphaFoldDB" id="A0A4Q1UQX3"/>
<evidence type="ECO:0000256" key="1">
    <source>
        <dbReference type="SAM" id="SignalP"/>
    </source>
</evidence>
<dbReference type="OrthoDB" id="8255753at2"/>
<organism evidence="2 3">
    <name type="scientific">Bradyrhizobium betae</name>
    <dbReference type="NCBI Taxonomy" id="244734"/>
    <lineage>
        <taxon>Bacteria</taxon>
        <taxon>Pseudomonadati</taxon>
        <taxon>Pseudomonadota</taxon>
        <taxon>Alphaproteobacteria</taxon>
        <taxon>Hyphomicrobiales</taxon>
        <taxon>Nitrobacteraceae</taxon>
        <taxon>Bradyrhizobium</taxon>
    </lineage>
</organism>
<evidence type="ECO:0008006" key="4">
    <source>
        <dbReference type="Google" id="ProtNLM"/>
    </source>
</evidence>
<dbReference type="RefSeq" id="WP_129274347.1">
    <property type="nucleotide sequence ID" value="NZ_MZXW01000047.1"/>
</dbReference>
<dbReference type="EMBL" id="MZXW01000047">
    <property type="protein sequence ID" value="RXT37775.1"/>
    <property type="molecule type" value="Genomic_DNA"/>
</dbReference>
<accession>A0A4Q1UQX3</accession>
<protein>
    <recommendedName>
        <fullName evidence="4">DUF3551 domain-containing protein</fullName>
    </recommendedName>
</protein>
<evidence type="ECO:0000313" key="3">
    <source>
        <dbReference type="Proteomes" id="UP000290819"/>
    </source>
</evidence>
<feature type="chain" id="PRO_5020290642" description="DUF3551 domain-containing protein" evidence="1">
    <location>
        <begin position="24"/>
        <end position="81"/>
    </location>
</feature>
<dbReference type="Proteomes" id="UP000290819">
    <property type="component" value="Unassembled WGS sequence"/>
</dbReference>
<dbReference type="Pfam" id="PF12071">
    <property type="entry name" value="DUF3551"/>
    <property type="match status" value="1"/>
</dbReference>
<keyword evidence="1" id="KW-0732">Signal</keyword>